<dbReference type="Pfam" id="PF12704">
    <property type="entry name" value="MacB_PCD"/>
    <property type="match status" value="1"/>
</dbReference>
<evidence type="ECO:0000256" key="7">
    <source>
        <dbReference type="SAM" id="Phobius"/>
    </source>
</evidence>
<comment type="caution">
    <text evidence="10">The sequence shown here is derived from an EMBL/GenBank/DDBJ whole genome shotgun (WGS) entry which is preliminary data.</text>
</comment>
<keyword evidence="10" id="KW-0449">Lipoprotein</keyword>
<sequence>MNLPNKISWRYLFARKSTNAINIITFIAAFGVAIGAAALVTVLSVFNGFEDMFVDLFNNLNPDVRITARKGKTFDVDPETLAGLYAIPGVRVVSQTLEETAMFSYNDKRSPGRIKGVDESYAKMNGIDTMVRDGTYGLYATDDQATSAVIGNQLALALGVDPLDQFTPLRVYMARPKPRGGGFLTTGRSSYLTRDFQPTGVIRSQEALENQGVFIPLERARDLMSVTDATVTSLEMKLDPEQNNEKTYRAIQDYVGEAFVVKNRFQQENSLLKLMQIEKFVAFAIVILMMILISFNLVGALWMIVLEKKPDISILRSLGMTGADVRNIFLRVGLLLCTIGLCVGFVIAGILYVLQKYYGLINLPGMMTEAYPISFRWFDFLVVAVTVLLIGLIASLLPARRAARISAIINEE</sequence>
<comment type="similarity">
    <text evidence="2">Belongs to the ABC-4 integral membrane protein family. LolC/E subfamily.</text>
</comment>
<evidence type="ECO:0000256" key="5">
    <source>
        <dbReference type="ARBA" id="ARBA00022989"/>
    </source>
</evidence>
<feature type="transmembrane region" description="Helical" evidence="7">
    <location>
        <begin position="328"/>
        <end position="354"/>
    </location>
</feature>
<dbReference type="PANTHER" id="PTHR30489">
    <property type="entry name" value="LIPOPROTEIN-RELEASING SYSTEM TRANSMEMBRANE PROTEIN LOLE"/>
    <property type="match status" value="1"/>
</dbReference>
<evidence type="ECO:0000313" key="10">
    <source>
        <dbReference type="EMBL" id="NJC26682.1"/>
    </source>
</evidence>
<evidence type="ECO:0000256" key="6">
    <source>
        <dbReference type="ARBA" id="ARBA00023136"/>
    </source>
</evidence>
<evidence type="ECO:0000256" key="2">
    <source>
        <dbReference type="ARBA" id="ARBA00005236"/>
    </source>
</evidence>
<keyword evidence="3" id="KW-1003">Cell membrane</keyword>
<keyword evidence="11" id="KW-1185">Reference proteome</keyword>
<evidence type="ECO:0000256" key="1">
    <source>
        <dbReference type="ARBA" id="ARBA00004651"/>
    </source>
</evidence>
<keyword evidence="5 7" id="KW-1133">Transmembrane helix</keyword>
<dbReference type="RefSeq" id="WP_168037448.1">
    <property type="nucleotide sequence ID" value="NZ_JAATJH010000003.1"/>
</dbReference>
<dbReference type="InterPro" id="IPR003838">
    <property type="entry name" value="ABC3_permease_C"/>
</dbReference>
<feature type="transmembrane region" description="Helical" evidence="7">
    <location>
        <begin position="21"/>
        <end position="46"/>
    </location>
</feature>
<evidence type="ECO:0000256" key="4">
    <source>
        <dbReference type="ARBA" id="ARBA00022692"/>
    </source>
</evidence>
<accession>A0ABX0XBV9</accession>
<evidence type="ECO:0000259" key="8">
    <source>
        <dbReference type="Pfam" id="PF02687"/>
    </source>
</evidence>
<dbReference type="Proteomes" id="UP000770785">
    <property type="component" value="Unassembled WGS sequence"/>
</dbReference>
<evidence type="ECO:0000256" key="3">
    <source>
        <dbReference type="ARBA" id="ARBA00022475"/>
    </source>
</evidence>
<name>A0ABX0XBV9_9BACT</name>
<evidence type="ECO:0000313" key="11">
    <source>
        <dbReference type="Proteomes" id="UP000770785"/>
    </source>
</evidence>
<feature type="transmembrane region" description="Helical" evidence="7">
    <location>
        <begin position="280"/>
        <end position="307"/>
    </location>
</feature>
<dbReference type="InterPro" id="IPR025857">
    <property type="entry name" value="MacB_PCD"/>
</dbReference>
<feature type="transmembrane region" description="Helical" evidence="7">
    <location>
        <begin position="374"/>
        <end position="397"/>
    </location>
</feature>
<feature type="domain" description="ABC3 transporter permease C-terminal" evidence="8">
    <location>
        <begin position="284"/>
        <end position="406"/>
    </location>
</feature>
<reference evidence="10 11" key="1">
    <citation type="submission" date="2020-03" db="EMBL/GenBank/DDBJ databases">
        <title>Genomic Encyclopedia of Type Strains, Phase IV (KMG-IV): sequencing the most valuable type-strain genomes for metagenomic binning, comparative biology and taxonomic classification.</title>
        <authorList>
            <person name="Goeker M."/>
        </authorList>
    </citation>
    <scope>NUCLEOTIDE SEQUENCE [LARGE SCALE GENOMIC DNA]</scope>
    <source>
        <strain evidence="10 11">DSM 105096</strain>
    </source>
</reference>
<dbReference type="InterPro" id="IPR051447">
    <property type="entry name" value="Lipoprotein-release_system"/>
</dbReference>
<keyword evidence="6 7" id="KW-0472">Membrane</keyword>
<gene>
    <name evidence="10" type="ORF">GGR27_002192</name>
</gene>
<dbReference type="EMBL" id="JAATJH010000003">
    <property type="protein sequence ID" value="NJC26682.1"/>
    <property type="molecule type" value="Genomic_DNA"/>
</dbReference>
<dbReference type="Pfam" id="PF02687">
    <property type="entry name" value="FtsX"/>
    <property type="match status" value="1"/>
</dbReference>
<keyword evidence="4 7" id="KW-0812">Transmembrane</keyword>
<feature type="domain" description="MacB-like periplasmic core" evidence="9">
    <location>
        <begin position="25"/>
        <end position="253"/>
    </location>
</feature>
<protein>
    <submittedName>
        <fullName evidence="10">Lipoprotein-releasing system permease protein</fullName>
    </submittedName>
</protein>
<evidence type="ECO:0000259" key="9">
    <source>
        <dbReference type="Pfam" id="PF12704"/>
    </source>
</evidence>
<comment type="subcellular location">
    <subcellularLocation>
        <location evidence="1">Cell membrane</location>
        <topology evidence="1">Multi-pass membrane protein</topology>
    </subcellularLocation>
</comment>
<proteinExistence type="inferred from homology"/>
<dbReference type="PANTHER" id="PTHR30489:SF0">
    <property type="entry name" value="LIPOPROTEIN-RELEASING SYSTEM TRANSMEMBRANE PROTEIN LOLE"/>
    <property type="match status" value="1"/>
</dbReference>
<organism evidence="10 11">
    <name type="scientific">Neolewinella antarctica</name>
    <dbReference type="NCBI Taxonomy" id="442734"/>
    <lineage>
        <taxon>Bacteria</taxon>
        <taxon>Pseudomonadati</taxon>
        <taxon>Bacteroidota</taxon>
        <taxon>Saprospiria</taxon>
        <taxon>Saprospirales</taxon>
        <taxon>Lewinellaceae</taxon>
        <taxon>Neolewinella</taxon>
    </lineage>
</organism>